<comment type="caution">
    <text evidence="2">The sequence shown here is derived from an EMBL/GenBank/DDBJ whole genome shotgun (WGS) entry which is preliminary data.</text>
</comment>
<reference evidence="2" key="2">
    <citation type="submission" date="2020-10" db="EMBL/GenBank/DDBJ databases">
        <authorList>
            <person name="Cooper E.A."/>
            <person name="Brenton Z.W."/>
            <person name="Flinn B.S."/>
            <person name="Jenkins J."/>
            <person name="Shu S."/>
            <person name="Flowers D."/>
            <person name="Luo F."/>
            <person name="Wang Y."/>
            <person name="Xia P."/>
            <person name="Barry K."/>
            <person name="Daum C."/>
            <person name="Lipzen A."/>
            <person name="Yoshinaga Y."/>
            <person name="Schmutz J."/>
            <person name="Saski C."/>
            <person name="Vermerris W."/>
            <person name="Kresovich S."/>
        </authorList>
    </citation>
    <scope>NUCLEOTIDE SEQUENCE</scope>
</reference>
<dbReference type="EMBL" id="CM027682">
    <property type="protein sequence ID" value="KAG0539762.1"/>
    <property type="molecule type" value="Genomic_DNA"/>
</dbReference>
<evidence type="ECO:0000256" key="1">
    <source>
        <dbReference type="SAM" id="MobiDB-lite"/>
    </source>
</evidence>
<evidence type="ECO:0000313" key="3">
    <source>
        <dbReference type="Proteomes" id="UP000807115"/>
    </source>
</evidence>
<accession>A0A921RGQ3</accession>
<dbReference type="AlphaFoldDB" id="A0A921RGQ3"/>
<protein>
    <submittedName>
        <fullName evidence="2">Uncharacterized protein</fullName>
    </submittedName>
</protein>
<organism evidence="2 3">
    <name type="scientific">Sorghum bicolor</name>
    <name type="common">Sorghum</name>
    <name type="synonym">Sorghum vulgare</name>
    <dbReference type="NCBI Taxonomy" id="4558"/>
    <lineage>
        <taxon>Eukaryota</taxon>
        <taxon>Viridiplantae</taxon>
        <taxon>Streptophyta</taxon>
        <taxon>Embryophyta</taxon>
        <taxon>Tracheophyta</taxon>
        <taxon>Spermatophyta</taxon>
        <taxon>Magnoliopsida</taxon>
        <taxon>Liliopsida</taxon>
        <taxon>Poales</taxon>
        <taxon>Poaceae</taxon>
        <taxon>PACMAD clade</taxon>
        <taxon>Panicoideae</taxon>
        <taxon>Andropogonodae</taxon>
        <taxon>Andropogoneae</taxon>
        <taxon>Sorghinae</taxon>
        <taxon>Sorghum</taxon>
    </lineage>
</organism>
<name>A0A921RGQ3_SORBI</name>
<sequence length="117" mass="12404">MTQAPPPPPPQATQPPPSQPPWTALQLPQPSPRRTPPSAPATATLHPGIVGPFPGNEQPPGMRCPAPLHPALRQRRVLRTCVLARRWDPSSASWISLRLPGVAGSGPYTLQGSVLIA</sequence>
<feature type="compositionally biased region" description="Pro residues" evidence="1">
    <location>
        <begin position="1"/>
        <end position="20"/>
    </location>
</feature>
<proteinExistence type="predicted"/>
<feature type="region of interest" description="Disordered" evidence="1">
    <location>
        <begin position="1"/>
        <end position="67"/>
    </location>
</feature>
<dbReference type="Proteomes" id="UP000807115">
    <property type="component" value="Chromosome 3"/>
</dbReference>
<feature type="compositionally biased region" description="Pro residues" evidence="1">
    <location>
        <begin position="29"/>
        <end position="39"/>
    </location>
</feature>
<reference evidence="2" key="1">
    <citation type="journal article" date="2019" name="BMC Genomics">
        <title>A new reference genome for Sorghum bicolor reveals high levels of sequence similarity between sweet and grain genotypes: implications for the genetics of sugar metabolism.</title>
        <authorList>
            <person name="Cooper E.A."/>
            <person name="Brenton Z.W."/>
            <person name="Flinn B.S."/>
            <person name="Jenkins J."/>
            <person name="Shu S."/>
            <person name="Flowers D."/>
            <person name="Luo F."/>
            <person name="Wang Y."/>
            <person name="Xia P."/>
            <person name="Barry K."/>
            <person name="Daum C."/>
            <person name="Lipzen A."/>
            <person name="Yoshinaga Y."/>
            <person name="Schmutz J."/>
            <person name="Saski C."/>
            <person name="Vermerris W."/>
            <person name="Kresovich S."/>
        </authorList>
    </citation>
    <scope>NUCLEOTIDE SEQUENCE</scope>
</reference>
<evidence type="ECO:0000313" key="2">
    <source>
        <dbReference type="EMBL" id="KAG0539762.1"/>
    </source>
</evidence>
<gene>
    <name evidence="2" type="ORF">BDA96_03G349500</name>
</gene>